<organism evidence="1 2">
    <name type="scientific">Ophiophagus hannah</name>
    <name type="common">King cobra</name>
    <name type="synonym">Naja hannah</name>
    <dbReference type="NCBI Taxonomy" id="8665"/>
    <lineage>
        <taxon>Eukaryota</taxon>
        <taxon>Metazoa</taxon>
        <taxon>Chordata</taxon>
        <taxon>Craniata</taxon>
        <taxon>Vertebrata</taxon>
        <taxon>Euteleostomi</taxon>
        <taxon>Lepidosauria</taxon>
        <taxon>Squamata</taxon>
        <taxon>Bifurcata</taxon>
        <taxon>Unidentata</taxon>
        <taxon>Episquamata</taxon>
        <taxon>Toxicofera</taxon>
        <taxon>Serpentes</taxon>
        <taxon>Colubroidea</taxon>
        <taxon>Elapidae</taxon>
        <taxon>Elapinae</taxon>
        <taxon>Ophiophagus</taxon>
    </lineage>
</organism>
<evidence type="ECO:0000313" key="1">
    <source>
        <dbReference type="EMBL" id="ETE72206.1"/>
    </source>
</evidence>
<proteinExistence type="predicted"/>
<dbReference type="Proteomes" id="UP000018936">
    <property type="component" value="Unassembled WGS sequence"/>
</dbReference>
<dbReference type="EMBL" id="AZIM01000255">
    <property type="protein sequence ID" value="ETE72206.1"/>
    <property type="molecule type" value="Genomic_DNA"/>
</dbReference>
<feature type="non-terminal residue" evidence="1">
    <location>
        <position position="120"/>
    </location>
</feature>
<protein>
    <submittedName>
        <fullName evidence="1">Uncharacterized protein</fullName>
    </submittedName>
</protein>
<name>V8PE23_OPHHA</name>
<accession>V8PE23</accession>
<evidence type="ECO:0000313" key="2">
    <source>
        <dbReference type="Proteomes" id="UP000018936"/>
    </source>
</evidence>
<comment type="caution">
    <text evidence="1">The sequence shown here is derived from an EMBL/GenBank/DDBJ whole genome shotgun (WGS) entry which is preliminary data.</text>
</comment>
<reference evidence="1 2" key="1">
    <citation type="journal article" date="2013" name="Proc. Natl. Acad. Sci. U.S.A.">
        <title>The king cobra genome reveals dynamic gene evolution and adaptation in the snake venom system.</title>
        <authorList>
            <person name="Vonk F.J."/>
            <person name="Casewell N.R."/>
            <person name="Henkel C.V."/>
            <person name="Heimberg A.M."/>
            <person name="Jansen H.J."/>
            <person name="McCleary R.J."/>
            <person name="Kerkkamp H.M."/>
            <person name="Vos R.A."/>
            <person name="Guerreiro I."/>
            <person name="Calvete J.J."/>
            <person name="Wuster W."/>
            <person name="Woods A.E."/>
            <person name="Logan J.M."/>
            <person name="Harrison R.A."/>
            <person name="Castoe T.A."/>
            <person name="de Koning A.P."/>
            <person name="Pollock D.D."/>
            <person name="Yandell M."/>
            <person name="Calderon D."/>
            <person name="Renjifo C."/>
            <person name="Currier R.B."/>
            <person name="Salgado D."/>
            <person name="Pla D."/>
            <person name="Sanz L."/>
            <person name="Hyder A.S."/>
            <person name="Ribeiro J.M."/>
            <person name="Arntzen J.W."/>
            <person name="van den Thillart G.E."/>
            <person name="Boetzer M."/>
            <person name="Pirovano W."/>
            <person name="Dirks R.P."/>
            <person name="Spaink H.P."/>
            <person name="Duboule D."/>
            <person name="McGlinn E."/>
            <person name="Kini R.M."/>
            <person name="Richardson M.K."/>
        </authorList>
    </citation>
    <scope>NUCLEOTIDE SEQUENCE</scope>
    <source>
        <tissue evidence="1">Blood</tissue>
    </source>
</reference>
<dbReference type="AlphaFoldDB" id="V8PE23"/>
<gene>
    <name evidence="1" type="ORF">L345_01961</name>
</gene>
<keyword evidence="2" id="KW-1185">Reference proteome</keyword>
<sequence>MLLLCAKFTVFLKKGYDFLKLQSKQFMILLNEDDAVLLPQALTRLHSILPPVPTSSPWASRQRPPWAPQVTSVRHMDVATLITVTDQHKHIVLILHHLHKKLIYFQTQFKVPVYHGVQLI</sequence>